<protein>
    <submittedName>
        <fullName evidence="6">Membrane protein YphA (DoxX/SURF4 family)</fullName>
    </submittedName>
</protein>
<evidence type="ECO:0000313" key="7">
    <source>
        <dbReference type="Proteomes" id="UP001205843"/>
    </source>
</evidence>
<dbReference type="InterPro" id="IPR032808">
    <property type="entry name" value="DoxX"/>
</dbReference>
<feature type="transmembrane region" description="Helical" evidence="5">
    <location>
        <begin position="103"/>
        <end position="121"/>
    </location>
</feature>
<dbReference type="RefSeq" id="WP_253477389.1">
    <property type="nucleotide sequence ID" value="NZ_JALJXV010000004.1"/>
</dbReference>
<evidence type="ECO:0000256" key="4">
    <source>
        <dbReference type="ARBA" id="ARBA00023136"/>
    </source>
</evidence>
<keyword evidence="4 5" id="KW-0472">Membrane</keyword>
<dbReference type="Proteomes" id="UP001205843">
    <property type="component" value="Unassembled WGS sequence"/>
</dbReference>
<sequence>MMDAAGLRFRVGDSSRLMTVLTVALAMIFLLSGGAKLLSLEFEVQAFMRWGYPLWFMYLIGVAEVVGAISLLLRPLSGLAALALTGLMTGAVLTHIVHLEAGMGALAAIILLAVVTVAWHRRHAVFGVVQRSVRAET</sequence>
<evidence type="ECO:0000256" key="3">
    <source>
        <dbReference type="ARBA" id="ARBA00022989"/>
    </source>
</evidence>
<dbReference type="AlphaFoldDB" id="A0AAE3G3S1"/>
<accession>A0AAE3G3S1</accession>
<comment type="caution">
    <text evidence="6">The sequence shown here is derived from an EMBL/GenBank/DDBJ whole genome shotgun (WGS) entry which is preliminary data.</text>
</comment>
<name>A0AAE3G3S1_9GAMM</name>
<evidence type="ECO:0000313" key="6">
    <source>
        <dbReference type="EMBL" id="MCP1674867.1"/>
    </source>
</evidence>
<organism evidence="6 7">
    <name type="scientific">Natronocella acetinitrilica</name>
    <dbReference type="NCBI Taxonomy" id="414046"/>
    <lineage>
        <taxon>Bacteria</taxon>
        <taxon>Pseudomonadati</taxon>
        <taxon>Pseudomonadota</taxon>
        <taxon>Gammaproteobacteria</taxon>
        <taxon>Chromatiales</taxon>
        <taxon>Ectothiorhodospiraceae</taxon>
        <taxon>Natronocella</taxon>
    </lineage>
</organism>
<gene>
    <name evidence="6" type="ORF">J2T57_002005</name>
</gene>
<comment type="subcellular location">
    <subcellularLocation>
        <location evidence="1">Membrane</location>
        <topology evidence="1">Multi-pass membrane protein</topology>
    </subcellularLocation>
</comment>
<keyword evidence="7" id="KW-1185">Reference proteome</keyword>
<keyword evidence="3 5" id="KW-1133">Transmembrane helix</keyword>
<dbReference type="GO" id="GO:0016020">
    <property type="term" value="C:membrane"/>
    <property type="evidence" value="ECO:0007669"/>
    <property type="project" value="UniProtKB-SubCell"/>
</dbReference>
<dbReference type="Pfam" id="PF13564">
    <property type="entry name" value="DoxX_2"/>
    <property type="match status" value="1"/>
</dbReference>
<evidence type="ECO:0000256" key="5">
    <source>
        <dbReference type="SAM" id="Phobius"/>
    </source>
</evidence>
<dbReference type="EMBL" id="JALJXV010000004">
    <property type="protein sequence ID" value="MCP1674867.1"/>
    <property type="molecule type" value="Genomic_DNA"/>
</dbReference>
<proteinExistence type="predicted"/>
<feature type="transmembrane region" description="Helical" evidence="5">
    <location>
        <begin position="55"/>
        <end position="73"/>
    </location>
</feature>
<evidence type="ECO:0000256" key="1">
    <source>
        <dbReference type="ARBA" id="ARBA00004141"/>
    </source>
</evidence>
<evidence type="ECO:0000256" key="2">
    <source>
        <dbReference type="ARBA" id="ARBA00022692"/>
    </source>
</evidence>
<reference evidence="6" key="1">
    <citation type="submission" date="2022-03" db="EMBL/GenBank/DDBJ databases">
        <title>Genomic Encyclopedia of Type Strains, Phase III (KMG-III): the genomes of soil and plant-associated and newly described type strains.</title>
        <authorList>
            <person name="Whitman W."/>
        </authorList>
    </citation>
    <scope>NUCLEOTIDE SEQUENCE</scope>
    <source>
        <strain evidence="6">ANL 6-2</strain>
    </source>
</reference>
<keyword evidence="2 5" id="KW-0812">Transmembrane</keyword>